<keyword evidence="1" id="KW-0732">Signal</keyword>
<evidence type="ECO:0000256" key="1">
    <source>
        <dbReference type="SAM" id="SignalP"/>
    </source>
</evidence>
<dbReference type="Proteomes" id="UP001165083">
    <property type="component" value="Unassembled WGS sequence"/>
</dbReference>
<dbReference type="OrthoDB" id="97973at2759"/>
<protein>
    <submittedName>
        <fullName evidence="2">Unnamed protein product</fullName>
    </submittedName>
</protein>
<dbReference type="AlphaFoldDB" id="A0A9W6U9V7"/>
<feature type="signal peptide" evidence="1">
    <location>
        <begin position="1"/>
        <end position="20"/>
    </location>
</feature>
<evidence type="ECO:0000313" key="3">
    <source>
        <dbReference type="Proteomes" id="UP001165083"/>
    </source>
</evidence>
<proteinExistence type="predicted"/>
<organism evidence="2 3">
    <name type="scientific">Phytophthora lilii</name>
    <dbReference type="NCBI Taxonomy" id="2077276"/>
    <lineage>
        <taxon>Eukaryota</taxon>
        <taxon>Sar</taxon>
        <taxon>Stramenopiles</taxon>
        <taxon>Oomycota</taxon>
        <taxon>Peronosporomycetes</taxon>
        <taxon>Peronosporales</taxon>
        <taxon>Peronosporaceae</taxon>
        <taxon>Phytophthora</taxon>
    </lineage>
</organism>
<dbReference type="EMBL" id="BSXW01000741">
    <property type="protein sequence ID" value="GMF28859.1"/>
    <property type="molecule type" value="Genomic_DNA"/>
</dbReference>
<evidence type="ECO:0000313" key="2">
    <source>
        <dbReference type="EMBL" id="GMF28859.1"/>
    </source>
</evidence>
<accession>A0A9W6U9V7</accession>
<name>A0A9W6U9V7_9STRA</name>
<gene>
    <name evidence="2" type="ORF">Plil01_001219300</name>
</gene>
<keyword evidence="3" id="KW-1185">Reference proteome</keyword>
<feature type="chain" id="PRO_5040877356" evidence="1">
    <location>
        <begin position="21"/>
        <end position="300"/>
    </location>
</feature>
<comment type="caution">
    <text evidence="2">The sequence shown here is derived from an EMBL/GenBank/DDBJ whole genome shotgun (WGS) entry which is preliminary data.</text>
</comment>
<sequence>MRFSHILLLTVLSFFTSNVAFGAIAIARVASTTAGLSDRRVLRAGIVANADSIDTEERGALKLEKLYGSELKMRPKYKYYEKFLDQTIGPKLDDWIQAGKSEDYVLKTLNLEKLAGNELKMSPKYKYYDMFLDATVGSKVDDWLQAGKSIKYVKKELGLRGLTESALLASPKYKFYEKYVSRQLDEWLKEGRSGLPTHVVWSDLGLSRVVTADAYNVYVRYANMYDDQLYQLVRSGSEPLIVVGGFSEIEMIAKVRLWAEAKRPKWYVKKLLGIENKSEAKVATNEYYQLYLKLTQQTEL</sequence>
<reference evidence="2" key="1">
    <citation type="submission" date="2023-04" db="EMBL/GenBank/DDBJ databases">
        <title>Phytophthora lilii NBRC 32176.</title>
        <authorList>
            <person name="Ichikawa N."/>
            <person name="Sato H."/>
            <person name="Tonouchi N."/>
        </authorList>
    </citation>
    <scope>NUCLEOTIDE SEQUENCE</scope>
    <source>
        <strain evidence="2">NBRC 32176</strain>
    </source>
</reference>